<accession>A0A0A0JMP7</accession>
<dbReference type="EMBL" id="AVPK01000007">
    <property type="protein sequence ID" value="KGN36896.1"/>
    <property type="molecule type" value="Genomic_DNA"/>
</dbReference>
<dbReference type="PANTHER" id="PTHR33361:SF2">
    <property type="entry name" value="DUF885 DOMAIN-CONTAINING PROTEIN"/>
    <property type="match status" value="1"/>
</dbReference>
<name>A0A0A0JMP7_9MICO</name>
<evidence type="ECO:0008006" key="4">
    <source>
        <dbReference type="Google" id="ProtNLM"/>
    </source>
</evidence>
<feature type="compositionally biased region" description="Polar residues" evidence="1">
    <location>
        <begin position="1"/>
        <end position="19"/>
    </location>
</feature>
<dbReference type="RefSeq" id="WP_035905784.1">
    <property type="nucleotide sequence ID" value="NZ_AVPK01000007.1"/>
</dbReference>
<reference evidence="2 3" key="1">
    <citation type="submission" date="2013-08" db="EMBL/GenBank/DDBJ databases">
        <title>The genome sequence of Knoellia subterranea.</title>
        <authorList>
            <person name="Zhu W."/>
            <person name="Wang G."/>
        </authorList>
    </citation>
    <scope>NUCLEOTIDE SEQUENCE [LARGE SCALE GENOMIC DNA]</scope>
    <source>
        <strain evidence="2 3">KCTC 19937</strain>
    </source>
</reference>
<dbReference type="Proteomes" id="UP000030011">
    <property type="component" value="Unassembled WGS sequence"/>
</dbReference>
<evidence type="ECO:0000256" key="1">
    <source>
        <dbReference type="SAM" id="MobiDB-lite"/>
    </source>
</evidence>
<dbReference type="Pfam" id="PF05960">
    <property type="entry name" value="DUF885"/>
    <property type="match status" value="1"/>
</dbReference>
<comment type="caution">
    <text evidence="2">The sequence shown here is derived from an EMBL/GenBank/DDBJ whole genome shotgun (WGS) entry which is preliminary data.</text>
</comment>
<organism evidence="2 3">
    <name type="scientific">Knoellia subterranea KCTC 19937</name>
    <dbReference type="NCBI Taxonomy" id="1385521"/>
    <lineage>
        <taxon>Bacteria</taxon>
        <taxon>Bacillati</taxon>
        <taxon>Actinomycetota</taxon>
        <taxon>Actinomycetes</taxon>
        <taxon>Micrococcales</taxon>
        <taxon>Intrasporangiaceae</taxon>
        <taxon>Knoellia</taxon>
    </lineage>
</organism>
<evidence type="ECO:0000313" key="2">
    <source>
        <dbReference type="EMBL" id="KGN36896.1"/>
    </source>
</evidence>
<dbReference type="STRING" id="1385521.N803_15900"/>
<keyword evidence="3" id="KW-1185">Reference proteome</keyword>
<dbReference type="AlphaFoldDB" id="A0A0A0JMP7"/>
<dbReference type="PANTHER" id="PTHR33361">
    <property type="entry name" value="GLR0591 PROTEIN"/>
    <property type="match status" value="1"/>
</dbReference>
<protein>
    <recommendedName>
        <fullName evidence="4">DUF885 domain-containing protein</fullName>
    </recommendedName>
</protein>
<sequence length="572" mass="63312">MTQTSSDTHTSADGTTERTPTAIDAIAERHFDATMQLSPIEATYLGVPVRQDEYDDLSPAGHDARAELARATLADLATAEPADDIDRVTVAAMRERLQLEIDIHEAGHHLGEVNVLACPLQSLRDVYDLMPTDTEEQWATITRRLTALPTALEQWRTSLSTAADRGHVSAKRQIEACITQCDDLVGDDGFFTKFATGARTKDGAPLPDAGQQELTAAAQGAAAAYGDLRTFFETELLHRAPTRDAIGRERYQLASRTFLGATVDLEETYAWGQQETARLAAEMERTADRIKPGATVKDAIAALGVDPAYQLHGTDELQRWMQTKADEVMDLLGGTHFDIPDPVRTIECRIAPTHTGGIYYTGPSEDFTRPGRMWWSVPKGVETFGTWAELSTVYHEGVPGHHLQIAQTTYRAELLNRWRRMLCWVSGHGEGWALYAERLMVELGFMDDPGNYLGFLDAQSLRAARVVLDIGIHCGFEAPAEVGGGEWTYDKAWQFLSAHANNDEASLRFELDRYLGWPGQAPSYKIGERIWMQLRDETAAREGDSFDAKAFHRRALDVGSVGLDVLVEAMRA</sequence>
<gene>
    <name evidence="2" type="ORF">N803_15900</name>
</gene>
<evidence type="ECO:0000313" key="3">
    <source>
        <dbReference type="Proteomes" id="UP000030011"/>
    </source>
</evidence>
<proteinExistence type="predicted"/>
<dbReference type="eggNOG" id="COG4805">
    <property type="taxonomic scope" value="Bacteria"/>
</dbReference>
<feature type="region of interest" description="Disordered" evidence="1">
    <location>
        <begin position="1"/>
        <end position="21"/>
    </location>
</feature>
<dbReference type="InterPro" id="IPR010281">
    <property type="entry name" value="DUF885"/>
</dbReference>